<organism evidence="1 2">
    <name type="scientific">Choristoneura fumiferana</name>
    <name type="common">Spruce budworm moth</name>
    <name type="synonym">Archips fumiferana</name>
    <dbReference type="NCBI Taxonomy" id="7141"/>
    <lineage>
        <taxon>Eukaryota</taxon>
        <taxon>Metazoa</taxon>
        <taxon>Ecdysozoa</taxon>
        <taxon>Arthropoda</taxon>
        <taxon>Hexapoda</taxon>
        <taxon>Insecta</taxon>
        <taxon>Pterygota</taxon>
        <taxon>Neoptera</taxon>
        <taxon>Endopterygota</taxon>
        <taxon>Lepidoptera</taxon>
        <taxon>Glossata</taxon>
        <taxon>Ditrysia</taxon>
        <taxon>Tortricoidea</taxon>
        <taxon>Tortricidae</taxon>
        <taxon>Tortricinae</taxon>
        <taxon>Choristoneura</taxon>
    </lineage>
</organism>
<name>A0ACC0KKB5_CHOFU</name>
<sequence>MESEVVKEKIHTEPMLNDPRYITLLSVIVLIFTLAFWWFFTRRRHQRRAVLLTGLSDSGKTLLFVRLAYSQYRQTFTSMKENIEDYVVSNKTLKLVDLPGQERLRNKYFDQYKSSAKGIVYVVDSETVQKEIRDVAEYLYTILSDPTVQSNSPPVLILCNKQDQPLAKGSQAIKSLLEKEINLVRVTKSSQLQSVDPSHGNNTTYLGKLGKDFEFSHLSCRVDVAEGSANAGDDDDPAQLSALQDWISKL</sequence>
<dbReference type="Proteomes" id="UP001064048">
    <property type="component" value="Chromosome 17"/>
</dbReference>
<comment type="caution">
    <text evidence="1">The sequence shown here is derived from an EMBL/GenBank/DDBJ whole genome shotgun (WGS) entry which is preliminary data.</text>
</comment>
<dbReference type="EMBL" id="CM046117">
    <property type="protein sequence ID" value="KAI8436662.1"/>
    <property type="molecule type" value="Genomic_DNA"/>
</dbReference>
<keyword evidence="2" id="KW-1185">Reference proteome</keyword>
<evidence type="ECO:0000313" key="2">
    <source>
        <dbReference type="Proteomes" id="UP001064048"/>
    </source>
</evidence>
<evidence type="ECO:0000313" key="1">
    <source>
        <dbReference type="EMBL" id="KAI8436662.1"/>
    </source>
</evidence>
<protein>
    <submittedName>
        <fullName evidence="1">Uncharacterized protein</fullName>
    </submittedName>
</protein>
<accession>A0ACC0KKB5</accession>
<proteinExistence type="predicted"/>
<gene>
    <name evidence="1" type="ORF">MSG28_010150</name>
</gene>
<reference evidence="1 2" key="1">
    <citation type="journal article" date="2022" name="Genome Biol. Evol.">
        <title>The Spruce Budworm Genome: Reconstructing the Evolutionary History of Antifreeze Proteins.</title>
        <authorList>
            <person name="Beliveau C."/>
            <person name="Gagne P."/>
            <person name="Picq S."/>
            <person name="Vernygora O."/>
            <person name="Keeling C.I."/>
            <person name="Pinkney K."/>
            <person name="Doucet D."/>
            <person name="Wen F."/>
            <person name="Johnston J.S."/>
            <person name="Maaroufi H."/>
            <person name="Boyle B."/>
            <person name="Laroche J."/>
            <person name="Dewar K."/>
            <person name="Juretic N."/>
            <person name="Blackburn G."/>
            <person name="Nisole A."/>
            <person name="Brunet B."/>
            <person name="Brandao M."/>
            <person name="Lumley L."/>
            <person name="Duan J."/>
            <person name="Quan G."/>
            <person name="Lucarotti C.J."/>
            <person name="Roe A.D."/>
            <person name="Sperling F.A.H."/>
            <person name="Levesque R.C."/>
            <person name="Cusson M."/>
        </authorList>
    </citation>
    <scope>NUCLEOTIDE SEQUENCE [LARGE SCALE GENOMIC DNA]</scope>
    <source>
        <strain evidence="1">Glfc:IPQL:Cfum</strain>
    </source>
</reference>